<feature type="transmembrane region" description="Helical" evidence="8">
    <location>
        <begin position="385"/>
        <end position="405"/>
    </location>
</feature>
<comment type="caution">
    <text evidence="11">The sequence shown here is derived from an EMBL/GenBank/DDBJ whole genome shotgun (WGS) entry which is preliminary data.</text>
</comment>
<keyword evidence="4 8" id="KW-0812">Transmembrane</keyword>
<evidence type="ECO:0000256" key="5">
    <source>
        <dbReference type="ARBA" id="ARBA00022989"/>
    </source>
</evidence>
<dbReference type="PROSITE" id="PS50850">
    <property type="entry name" value="MFS"/>
    <property type="match status" value="1"/>
</dbReference>
<evidence type="ECO:0000313" key="12">
    <source>
        <dbReference type="Proteomes" id="UP001147782"/>
    </source>
</evidence>
<keyword evidence="6 8" id="KW-0472">Membrane</keyword>
<dbReference type="Pfam" id="PF00083">
    <property type="entry name" value="Sugar_tr"/>
    <property type="match status" value="1"/>
</dbReference>
<dbReference type="EMBL" id="JAPZBS010000001">
    <property type="protein sequence ID" value="KAJ5389380.1"/>
    <property type="molecule type" value="Genomic_DNA"/>
</dbReference>
<dbReference type="PROSITE" id="PS00216">
    <property type="entry name" value="SUGAR_TRANSPORT_1"/>
    <property type="match status" value="1"/>
</dbReference>
<feature type="domain" description="Major facilitator superfamily (MFS) profile" evidence="10">
    <location>
        <begin position="21"/>
        <end position="482"/>
    </location>
</feature>
<feature type="chain" id="PRO_5040992348" description="Major facilitator superfamily (MFS) profile domain-containing protein" evidence="9">
    <location>
        <begin position="27"/>
        <end position="494"/>
    </location>
</feature>
<dbReference type="InterPro" id="IPR005828">
    <property type="entry name" value="MFS_sugar_transport-like"/>
</dbReference>
<dbReference type="InterPro" id="IPR050360">
    <property type="entry name" value="MFS_Sugar_Transporters"/>
</dbReference>
<protein>
    <recommendedName>
        <fullName evidence="10">Major facilitator superfamily (MFS) profile domain-containing protein</fullName>
    </recommendedName>
</protein>
<accession>A0A9W9VUD1</accession>
<evidence type="ECO:0000256" key="4">
    <source>
        <dbReference type="ARBA" id="ARBA00022692"/>
    </source>
</evidence>
<evidence type="ECO:0000256" key="6">
    <source>
        <dbReference type="ARBA" id="ARBA00023136"/>
    </source>
</evidence>
<dbReference type="GeneID" id="81432556"/>
<comment type="subcellular location">
    <subcellularLocation>
        <location evidence="1">Membrane</location>
        <topology evidence="1">Multi-pass membrane protein</topology>
    </subcellularLocation>
</comment>
<dbReference type="NCBIfam" id="TIGR00879">
    <property type="entry name" value="SP"/>
    <property type="match status" value="1"/>
</dbReference>
<dbReference type="PANTHER" id="PTHR48022:SF8">
    <property type="entry name" value="MAJOR FACILITATOR SUPERFAMILY (MFS) PROFILE DOMAIN-CONTAINING PROTEIN-RELATED"/>
    <property type="match status" value="1"/>
</dbReference>
<feature type="signal peptide" evidence="9">
    <location>
        <begin position="1"/>
        <end position="26"/>
    </location>
</feature>
<evidence type="ECO:0000256" key="2">
    <source>
        <dbReference type="ARBA" id="ARBA00010992"/>
    </source>
</evidence>
<gene>
    <name evidence="11" type="ORF">N7496_000448</name>
</gene>
<dbReference type="InterPro" id="IPR020846">
    <property type="entry name" value="MFS_dom"/>
</dbReference>
<keyword evidence="9" id="KW-0732">Signal</keyword>
<dbReference type="PRINTS" id="PR00171">
    <property type="entry name" value="SUGRTRNSPORT"/>
</dbReference>
<dbReference type="AlphaFoldDB" id="A0A9W9VUD1"/>
<sequence>MKKPRNIRSSLRCFTFPLACAALCFGLSGMSRGLDEGLISTTVAQESFIYEFGLQATYLDASQQANRLSNITSMVHIGSIPGALIAFLLCEHIGMLWSMRQLCLLWLIGVVIVITSTSIGQIYAGRFIMGLGIGQAGVIAPTYLAEIAPAHARGMLVSLFGMSEYIGIMVGYFSAWGAALHVSDSTARQWIIPQSVQIIVAGGLGLSSFLCEESPRRLCKAGKLDQARRALGRLWGLPLEHEDISIEIESIQSQLEVCQGTSMYKSWMTSLKQLLAVRTNQKRVLFVVSEQLLSQWSGANSTTTYAPELFSLLGLTGQSEKLFVTAIFGAVKFLASLLCAIVLIDHVGRKGSLVSGVLIQLVAMLYIAIFLTVKSASDGESVSTNRAAIVAIVFMYFVGIGWAIGWNSIQYLINAEIFPLHVRATGSSLLMCFHYANRYGLSKAVPSMLLEDTLKPKGTFWFFSTMTFFGLGWAWVLLPETAGRTLEETNGLFS</sequence>
<name>A0A9W9VUD1_9EURO</name>
<dbReference type="GO" id="GO:0005351">
    <property type="term" value="F:carbohydrate:proton symporter activity"/>
    <property type="evidence" value="ECO:0007669"/>
    <property type="project" value="TreeGrafter"/>
</dbReference>
<feature type="transmembrane region" description="Helical" evidence="8">
    <location>
        <begin position="68"/>
        <end position="90"/>
    </location>
</feature>
<keyword evidence="5 8" id="KW-1133">Transmembrane helix</keyword>
<dbReference type="RefSeq" id="XP_056560108.1">
    <property type="nucleotide sequence ID" value="XM_056693379.1"/>
</dbReference>
<feature type="transmembrane region" description="Helical" evidence="8">
    <location>
        <begin position="353"/>
        <end position="373"/>
    </location>
</feature>
<dbReference type="InterPro" id="IPR005829">
    <property type="entry name" value="Sugar_transporter_CS"/>
</dbReference>
<organism evidence="11 12">
    <name type="scientific">Penicillium cataractarum</name>
    <dbReference type="NCBI Taxonomy" id="2100454"/>
    <lineage>
        <taxon>Eukaryota</taxon>
        <taxon>Fungi</taxon>
        <taxon>Dikarya</taxon>
        <taxon>Ascomycota</taxon>
        <taxon>Pezizomycotina</taxon>
        <taxon>Eurotiomycetes</taxon>
        <taxon>Eurotiomycetidae</taxon>
        <taxon>Eurotiales</taxon>
        <taxon>Aspergillaceae</taxon>
        <taxon>Penicillium</taxon>
    </lineage>
</organism>
<comment type="similarity">
    <text evidence="2 7">Belongs to the major facilitator superfamily. Sugar transporter (TC 2.A.1.1) family.</text>
</comment>
<feature type="transmembrane region" description="Helical" evidence="8">
    <location>
        <begin position="102"/>
        <end position="121"/>
    </location>
</feature>
<dbReference type="GO" id="GO:0016020">
    <property type="term" value="C:membrane"/>
    <property type="evidence" value="ECO:0007669"/>
    <property type="project" value="UniProtKB-SubCell"/>
</dbReference>
<evidence type="ECO:0000256" key="8">
    <source>
        <dbReference type="SAM" id="Phobius"/>
    </source>
</evidence>
<reference evidence="11" key="2">
    <citation type="journal article" date="2023" name="IMA Fungus">
        <title>Comparative genomic study of the Penicillium genus elucidates a diverse pangenome and 15 lateral gene transfer events.</title>
        <authorList>
            <person name="Petersen C."/>
            <person name="Sorensen T."/>
            <person name="Nielsen M.R."/>
            <person name="Sondergaard T.E."/>
            <person name="Sorensen J.L."/>
            <person name="Fitzpatrick D.A."/>
            <person name="Frisvad J.C."/>
            <person name="Nielsen K.L."/>
        </authorList>
    </citation>
    <scope>NUCLEOTIDE SEQUENCE</scope>
    <source>
        <strain evidence="11">IBT 29864</strain>
    </source>
</reference>
<dbReference type="PROSITE" id="PS00217">
    <property type="entry name" value="SUGAR_TRANSPORT_2"/>
    <property type="match status" value="1"/>
</dbReference>
<evidence type="ECO:0000256" key="7">
    <source>
        <dbReference type="RuleBase" id="RU003346"/>
    </source>
</evidence>
<dbReference type="SUPFAM" id="SSF103473">
    <property type="entry name" value="MFS general substrate transporter"/>
    <property type="match status" value="1"/>
</dbReference>
<feature type="transmembrane region" description="Helical" evidence="8">
    <location>
        <begin position="127"/>
        <end position="144"/>
    </location>
</feature>
<dbReference type="InterPro" id="IPR003663">
    <property type="entry name" value="Sugar/inositol_transpt"/>
</dbReference>
<proteinExistence type="inferred from homology"/>
<dbReference type="Gene3D" id="1.20.1250.20">
    <property type="entry name" value="MFS general substrate transporter like domains"/>
    <property type="match status" value="1"/>
</dbReference>
<keyword evidence="3 7" id="KW-0813">Transport</keyword>
<evidence type="ECO:0000256" key="3">
    <source>
        <dbReference type="ARBA" id="ARBA00022448"/>
    </source>
</evidence>
<evidence type="ECO:0000256" key="9">
    <source>
        <dbReference type="SAM" id="SignalP"/>
    </source>
</evidence>
<reference evidence="11" key="1">
    <citation type="submission" date="2022-11" db="EMBL/GenBank/DDBJ databases">
        <authorList>
            <person name="Petersen C."/>
        </authorList>
    </citation>
    <scope>NUCLEOTIDE SEQUENCE</scope>
    <source>
        <strain evidence="11">IBT 29864</strain>
    </source>
</reference>
<dbReference type="InterPro" id="IPR036259">
    <property type="entry name" value="MFS_trans_sf"/>
</dbReference>
<feature type="transmembrane region" description="Helical" evidence="8">
    <location>
        <begin position="156"/>
        <end position="179"/>
    </location>
</feature>
<dbReference type="OrthoDB" id="508119at2759"/>
<feature type="transmembrane region" description="Helical" evidence="8">
    <location>
        <begin position="458"/>
        <end position="478"/>
    </location>
</feature>
<evidence type="ECO:0000259" key="10">
    <source>
        <dbReference type="PROSITE" id="PS50850"/>
    </source>
</evidence>
<evidence type="ECO:0000256" key="1">
    <source>
        <dbReference type="ARBA" id="ARBA00004141"/>
    </source>
</evidence>
<feature type="transmembrane region" description="Helical" evidence="8">
    <location>
        <begin position="322"/>
        <end position="347"/>
    </location>
</feature>
<keyword evidence="12" id="KW-1185">Reference proteome</keyword>
<dbReference type="PANTHER" id="PTHR48022">
    <property type="entry name" value="PLASTIDIC GLUCOSE TRANSPORTER 4"/>
    <property type="match status" value="1"/>
</dbReference>
<dbReference type="Proteomes" id="UP001147782">
    <property type="component" value="Unassembled WGS sequence"/>
</dbReference>
<evidence type="ECO:0000313" key="11">
    <source>
        <dbReference type="EMBL" id="KAJ5389380.1"/>
    </source>
</evidence>